<protein>
    <submittedName>
        <fullName evidence="2">MarR family transcriptional regulator</fullName>
    </submittedName>
</protein>
<name>A0ABM8I2C8_9FIRM</name>
<proteinExistence type="predicted"/>
<dbReference type="SUPFAM" id="SSF46785">
    <property type="entry name" value="Winged helix' DNA-binding domain"/>
    <property type="match status" value="1"/>
</dbReference>
<dbReference type="Pfam" id="PF01047">
    <property type="entry name" value="MarR"/>
    <property type="match status" value="1"/>
</dbReference>
<dbReference type="Proteomes" id="UP001305815">
    <property type="component" value="Chromosome"/>
</dbReference>
<organism evidence="2 3">
    <name type="scientific">Claveliimonas bilis</name>
    <dbReference type="NCBI Taxonomy" id="3028070"/>
    <lineage>
        <taxon>Bacteria</taxon>
        <taxon>Bacillati</taxon>
        <taxon>Bacillota</taxon>
        <taxon>Clostridia</taxon>
        <taxon>Lachnospirales</taxon>
        <taxon>Lachnospiraceae</taxon>
        <taxon>Claveliimonas</taxon>
    </lineage>
</organism>
<dbReference type="Gene3D" id="1.10.10.10">
    <property type="entry name" value="Winged helix-like DNA-binding domain superfamily/Winged helix DNA-binding domain"/>
    <property type="match status" value="1"/>
</dbReference>
<accession>A0ABM8I2C8</accession>
<feature type="domain" description="HTH marR-type" evidence="1">
    <location>
        <begin position="18"/>
        <end position="149"/>
    </location>
</feature>
<dbReference type="PROSITE" id="PS50995">
    <property type="entry name" value="HTH_MARR_2"/>
    <property type="match status" value="1"/>
</dbReference>
<dbReference type="InterPro" id="IPR039422">
    <property type="entry name" value="MarR/SlyA-like"/>
</dbReference>
<gene>
    <name evidence="2" type="ORF">Lac1_13070</name>
</gene>
<sequence>MEINDLIQKFSDSTENQCKALFSTLFIVENRLQTIFDNTIPELSLKQFMLLTMVRQSKNHPTFTQLGRLLGCSRQNIKKLALALEKKGFVTIAPCQQDARASSIYPTSKLNDYFENVFTTYQEDLRFLFEVYSKEEIAQLFRLMMKLYKGIENLESKTGKKEN</sequence>
<keyword evidence="3" id="KW-1185">Reference proteome</keyword>
<reference evidence="3" key="1">
    <citation type="journal article" date="2023" name="Int. J. Syst. Evol. Microbiol.">
        <title>Claveliimonas bilis gen. nov., sp. nov., deoxycholic acid-producing bacteria isolated from human faeces, and reclassification of Sellimonas monacensis Zenner et al. 2021 as Claveliimonas monacensis comb. nov.</title>
        <authorList>
            <person name="Hisatomi A."/>
            <person name="Kastawa N.W.E.P.G."/>
            <person name="Song I."/>
            <person name="Ohkuma M."/>
            <person name="Fukiya S."/>
            <person name="Sakamoto M."/>
        </authorList>
    </citation>
    <scope>NUCLEOTIDE SEQUENCE [LARGE SCALE GENOMIC DNA]</scope>
    <source>
        <strain evidence="3">12BBH14</strain>
    </source>
</reference>
<dbReference type="EMBL" id="AP027742">
    <property type="protein sequence ID" value="BDZ77124.1"/>
    <property type="molecule type" value="Genomic_DNA"/>
</dbReference>
<dbReference type="InterPro" id="IPR036388">
    <property type="entry name" value="WH-like_DNA-bd_sf"/>
</dbReference>
<dbReference type="SMART" id="SM00347">
    <property type="entry name" value="HTH_MARR"/>
    <property type="match status" value="1"/>
</dbReference>
<dbReference type="RefSeq" id="WP_316266778.1">
    <property type="nucleotide sequence ID" value="NZ_AP027742.1"/>
</dbReference>
<dbReference type="PANTHER" id="PTHR33164:SF43">
    <property type="entry name" value="HTH-TYPE TRANSCRIPTIONAL REPRESSOR YETL"/>
    <property type="match status" value="1"/>
</dbReference>
<dbReference type="InterPro" id="IPR036390">
    <property type="entry name" value="WH_DNA-bd_sf"/>
</dbReference>
<evidence type="ECO:0000313" key="3">
    <source>
        <dbReference type="Proteomes" id="UP001305815"/>
    </source>
</evidence>
<dbReference type="InterPro" id="IPR000835">
    <property type="entry name" value="HTH_MarR-typ"/>
</dbReference>
<dbReference type="PANTHER" id="PTHR33164">
    <property type="entry name" value="TRANSCRIPTIONAL REGULATOR, MARR FAMILY"/>
    <property type="match status" value="1"/>
</dbReference>
<evidence type="ECO:0000259" key="1">
    <source>
        <dbReference type="PROSITE" id="PS50995"/>
    </source>
</evidence>
<evidence type="ECO:0000313" key="2">
    <source>
        <dbReference type="EMBL" id="BDZ77124.1"/>
    </source>
</evidence>